<dbReference type="EnsemblPlants" id="AES63199">
    <property type="protein sequence ID" value="AES63199"/>
    <property type="gene ID" value="MTR_2g006030"/>
</dbReference>
<feature type="compositionally biased region" description="Basic and acidic residues" evidence="1">
    <location>
        <begin position="58"/>
        <end position="69"/>
    </location>
</feature>
<organism evidence="2 4">
    <name type="scientific">Medicago truncatula</name>
    <name type="common">Barrel medic</name>
    <name type="synonym">Medicago tribuloides</name>
    <dbReference type="NCBI Taxonomy" id="3880"/>
    <lineage>
        <taxon>Eukaryota</taxon>
        <taxon>Viridiplantae</taxon>
        <taxon>Streptophyta</taxon>
        <taxon>Embryophyta</taxon>
        <taxon>Tracheophyta</taxon>
        <taxon>Spermatophyta</taxon>
        <taxon>Magnoliopsida</taxon>
        <taxon>eudicotyledons</taxon>
        <taxon>Gunneridae</taxon>
        <taxon>Pentapetalae</taxon>
        <taxon>rosids</taxon>
        <taxon>fabids</taxon>
        <taxon>Fabales</taxon>
        <taxon>Fabaceae</taxon>
        <taxon>Papilionoideae</taxon>
        <taxon>50 kb inversion clade</taxon>
        <taxon>NPAAA clade</taxon>
        <taxon>Hologalegina</taxon>
        <taxon>IRL clade</taxon>
        <taxon>Trifolieae</taxon>
        <taxon>Medicago</taxon>
    </lineage>
</organism>
<gene>
    <name evidence="2" type="ordered locus">MTR_2g006030</name>
</gene>
<reference evidence="2 4" key="1">
    <citation type="journal article" date="2011" name="Nature">
        <title>The Medicago genome provides insight into the evolution of rhizobial symbioses.</title>
        <authorList>
            <person name="Young N.D."/>
            <person name="Debelle F."/>
            <person name="Oldroyd G.E."/>
            <person name="Geurts R."/>
            <person name="Cannon S.B."/>
            <person name="Udvardi M.K."/>
            <person name="Benedito V.A."/>
            <person name="Mayer K.F."/>
            <person name="Gouzy J."/>
            <person name="Schoof H."/>
            <person name="Van de Peer Y."/>
            <person name="Proost S."/>
            <person name="Cook D.R."/>
            <person name="Meyers B.C."/>
            <person name="Spannagl M."/>
            <person name="Cheung F."/>
            <person name="De Mita S."/>
            <person name="Krishnakumar V."/>
            <person name="Gundlach H."/>
            <person name="Zhou S."/>
            <person name="Mudge J."/>
            <person name="Bharti A.K."/>
            <person name="Murray J.D."/>
            <person name="Naoumkina M.A."/>
            <person name="Rosen B."/>
            <person name="Silverstein K.A."/>
            <person name="Tang H."/>
            <person name="Rombauts S."/>
            <person name="Zhao P.X."/>
            <person name="Zhou P."/>
            <person name="Barbe V."/>
            <person name="Bardou P."/>
            <person name="Bechner M."/>
            <person name="Bellec A."/>
            <person name="Berger A."/>
            <person name="Berges H."/>
            <person name="Bidwell S."/>
            <person name="Bisseling T."/>
            <person name="Choisne N."/>
            <person name="Couloux A."/>
            <person name="Denny R."/>
            <person name="Deshpande S."/>
            <person name="Dai X."/>
            <person name="Doyle J.J."/>
            <person name="Dudez A.M."/>
            <person name="Farmer A.D."/>
            <person name="Fouteau S."/>
            <person name="Franken C."/>
            <person name="Gibelin C."/>
            <person name="Gish J."/>
            <person name="Goldstein S."/>
            <person name="Gonzalez A.J."/>
            <person name="Green P.J."/>
            <person name="Hallab A."/>
            <person name="Hartog M."/>
            <person name="Hua A."/>
            <person name="Humphray S.J."/>
            <person name="Jeong D.H."/>
            <person name="Jing Y."/>
            <person name="Jocker A."/>
            <person name="Kenton S.M."/>
            <person name="Kim D.J."/>
            <person name="Klee K."/>
            <person name="Lai H."/>
            <person name="Lang C."/>
            <person name="Lin S."/>
            <person name="Macmil S.L."/>
            <person name="Magdelenat G."/>
            <person name="Matthews L."/>
            <person name="McCorrison J."/>
            <person name="Monaghan E.L."/>
            <person name="Mun J.H."/>
            <person name="Najar F.Z."/>
            <person name="Nicholson C."/>
            <person name="Noirot C."/>
            <person name="O'Bleness M."/>
            <person name="Paule C.R."/>
            <person name="Poulain J."/>
            <person name="Prion F."/>
            <person name="Qin B."/>
            <person name="Qu C."/>
            <person name="Retzel E.F."/>
            <person name="Riddle C."/>
            <person name="Sallet E."/>
            <person name="Samain S."/>
            <person name="Samson N."/>
            <person name="Sanders I."/>
            <person name="Saurat O."/>
            <person name="Scarpelli C."/>
            <person name="Schiex T."/>
            <person name="Segurens B."/>
            <person name="Severin A.J."/>
            <person name="Sherrier D.J."/>
            <person name="Shi R."/>
            <person name="Sims S."/>
            <person name="Singer S.R."/>
            <person name="Sinharoy S."/>
            <person name="Sterck L."/>
            <person name="Viollet A."/>
            <person name="Wang B.B."/>
            <person name="Wang K."/>
            <person name="Wang M."/>
            <person name="Wang X."/>
            <person name="Warfsmann J."/>
            <person name="Weissenbach J."/>
            <person name="White D.D."/>
            <person name="White J.D."/>
            <person name="Wiley G.B."/>
            <person name="Wincker P."/>
            <person name="Xing Y."/>
            <person name="Yang L."/>
            <person name="Yao Z."/>
            <person name="Ying F."/>
            <person name="Zhai J."/>
            <person name="Zhou L."/>
            <person name="Zuber A."/>
            <person name="Denarie J."/>
            <person name="Dixon R.A."/>
            <person name="May G.D."/>
            <person name="Schwartz D.C."/>
            <person name="Rogers J."/>
            <person name="Quetier F."/>
            <person name="Town C.D."/>
            <person name="Roe B.A."/>
        </authorList>
    </citation>
    <scope>NUCLEOTIDE SEQUENCE [LARGE SCALE GENOMIC DNA]</scope>
    <source>
        <strain evidence="2">A17</strain>
        <strain evidence="3 4">cv. Jemalong A17</strain>
    </source>
</reference>
<dbReference type="EMBL" id="CM001218">
    <property type="protein sequence ID" value="AES63199.1"/>
    <property type="molecule type" value="Genomic_DNA"/>
</dbReference>
<evidence type="ECO:0000313" key="3">
    <source>
        <dbReference type="EnsemblPlants" id="AES63199"/>
    </source>
</evidence>
<protein>
    <submittedName>
        <fullName evidence="2 3">Uncharacterized protein</fullName>
    </submittedName>
</protein>
<evidence type="ECO:0000256" key="1">
    <source>
        <dbReference type="SAM" id="MobiDB-lite"/>
    </source>
</evidence>
<keyword evidence="4" id="KW-1185">Reference proteome</keyword>
<dbReference type="PaxDb" id="3880-AES63199"/>
<evidence type="ECO:0000313" key="2">
    <source>
        <dbReference type="EMBL" id="AES63199.1"/>
    </source>
</evidence>
<feature type="region of interest" description="Disordered" evidence="1">
    <location>
        <begin position="37"/>
        <end position="89"/>
    </location>
</feature>
<dbReference type="OMA" id="SHRWEVC"/>
<dbReference type="AlphaFoldDB" id="G7INM1"/>
<reference evidence="3" key="3">
    <citation type="submission" date="2015-04" db="UniProtKB">
        <authorList>
            <consortium name="EnsemblPlants"/>
        </authorList>
    </citation>
    <scope>IDENTIFICATION</scope>
    <source>
        <strain evidence="3">cv. Jemalong A17</strain>
    </source>
</reference>
<evidence type="ECO:0000313" key="4">
    <source>
        <dbReference type="Proteomes" id="UP000002051"/>
    </source>
</evidence>
<reference evidence="2 4" key="2">
    <citation type="journal article" date="2014" name="BMC Genomics">
        <title>An improved genome release (version Mt4.0) for the model legume Medicago truncatula.</title>
        <authorList>
            <person name="Tang H."/>
            <person name="Krishnakumar V."/>
            <person name="Bidwell S."/>
            <person name="Rosen B."/>
            <person name="Chan A."/>
            <person name="Zhou S."/>
            <person name="Gentzbittel L."/>
            <person name="Childs K.L."/>
            <person name="Yandell M."/>
            <person name="Gundlach H."/>
            <person name="Mayer K.F."/>
            <person name="Schwartz D.C."/>
            <person name="Town C.D."/>
        </authorList>
    </citation>
    <scope>GENOME REANNOTATION</scope>
    <source>
        <strain evidence="3 4">cv. Jemalong A17</strain>
    </source>
</reference>
<name>G7INM1_MEDTR</name>
<dbReference type="eggNOG" id="ENOG502SH0Z">
    <property type="taxonomic scope" value="Eukaryota"/>
</dbReference>
<sequence>MLDVICPVVSSRLDGLWAGPVQTEACKGFLGPDGDWPSSAKAEGSLTARPTRRWKGRHSTDKSYPRDNRLIFPKSSHRREGLAPPCSSPPRAVVCSKGWAVRPLKRCVSSVQNVVRQFGPHTQYVC</sequence>
<dbReference type="HOGENOM" id="CLU_1984869_0_0_1"/>
<proteinExistence type="predicted"/>
<dbReference type="AntiFam" id="ANF00275">
    <property type="entry name" value="Spurious translation from rRNA (DUF6467)"/>
</dbReference>
<dbReference type="Proteomes" id="UP000002051">
    <property type="component" value="Chromosome 2"/>
</dbReference>
<accession>G7INM1</accession>